<keyword evidence="2" id="KW-0472">Membrane</keyword>
<reference evidence="3 4" key="1">
    <citation type="submission" date="2023-05" db="EMBL/GenBank/DDBJ databases">
        <title>A 100% complete, gapless, phased diploid assembly of the Scenedesmus obliquus UTEX 3031 genome.</title>
        <authorList>
            <person name="Biondi T.C."/>
            <person name="Hanschen E.R."/>
            <person name="Kwon T."/>
            <person name="Eng W."/>
            <person name="Kruse C.P.S."/>
            <person name="Koehler S.I."/>
            <person name="Kunde Y."/>
            <person name="Gleasner C.D."/>
            <person name="You Mak K.T."/>
            <person name="Polle J."/>
            <person name="Hovde B.T."/>
            <person name="Starkenburg S.R."/>
        </authorList>
    </citation>
    <scope>NUCLEOTIDE SEQUENCE [LARGE SCALE GENOMIC DNA]</scope>
    <source>
        <strain evidence="3 4">DOE0152z</strain>
    </source>
</reference>
<keyword evidence="2" id="KW-1133">Transmembrane helix</keyword>
<gene>
    <name evidence="3" type="ORF">OEZ85_002409</name>
</gene>
<feature type="transmembrane region" description="Helical" evidence="2">
    <location>
        <begin position="309"/>
        <end position="330"/>
    </location>
</feature>
<sequence>MLATLFLPAGNRLPPSFYLMKQIMDVRDISSIEWHSCEAGCTGWEPTPKAEWHKHKDDCCPKCNGRRFKSVLGKDVPVRRFWFVAPEDSIKELFADPAFVKALLEARVVNVGSFADSEEFRRLNKAVGGVLSSSEHGIIELGFDFAQPYNFLQHSTGFMFMRYGSLPNGGSARREWHKLMLCIEGPMEPSVLDAFLQPVVRSLERLAPAQPPRAEQSMASWSRPPSETAQLVGTMCDGTVRFCGYIKPVLTPAGAGQGRSYQMGAQDGRLLSDLEQRAQATAAAFNRARGFEPPHGNRFKGFSPLLRLYWVRVSSLFVVPFSHAFHLGIFKGLISSMFAKESKQQDGTAAANPLRISNDARHADGEGNQGRRLHVQPPPPDVPAADAGSAARLDLRSV</sequence>
<keyword evidence="4" id="KW-1185">Reference proteome</keyword>
<evidence type="ECO:0000256" key="2">
    <source>
        <dbReference type="SAM" id="Phobius"/>
    </source>
</evidence>
<name>A0ABY8U3K6_TETOB</name>
<evidence type="ECO:0000313" key="4">
    <source>
        <dbReference type="Proteomes" id="UP001244341"/>
    </source>
</evidence>
<protein>
    <submittedName>
        <fullName evidence="3">Uncharacterized protein</fullName>
    </submittedName>
</protein>
<evidence type="ECO:0000256" key="1">
    <source>
        <dbReference type="SAM" id="MobiDB-lite"/>
    </source>
</evidence>
<keyword evidence="2" id="KW-0812">Transmembrane</keyword>
<evidence type="ECO:0000313" key="3">
    <source>
        <dbReference type="EMBL" id="WIA15800.1"/>
    </source>
</evidence>
<feature type="region of interest" description="Disordered" evidence="1">
    <location>
        <begin position="345"/>
        <end position="398"/>
    </location>
</feature>
<dbReference type="Proteomes" id="UP001244341">
    <property type="component" value="Chromosome 6b"/>
</dbReference>
<organism evidence="3 4">
    <name type="scientific">Tetradesmus obliquus</name>
    <name type="common">Green alga</name>
    <name type="synonym">Acutodesmus obliquus</name>
    <dbReference type="NCBI Taxonomy" id="3088"/>
    <lineage>
        <taxon>Eukaryota</taxon>
        <taxon>Viridiplantae</taxon>
        <taxon>Chlorophyta</taxon>
        <taxon>core chlorophytes</taxon>
        <taxon>Chlorophyceae</taxon>
        <taxon>CS clade</taxon>
        <taxon>Sphaeropleales</taxon>
        <taxon>Scenedesmaceae</taxon>
        <taxon>Tetradesmus</taxon>
    </lineage>
</organism>
<dbReference type="EMBL" id="CP126213">
    <property type="protein sequence ID" value="WIA15800.1"/>
    <property type="molecule type" value="Genomic_DNA"/>
</dbReference>
<proteinExistence type="predicted"/>
<accession>A0ABY8U3K6</accession>